<name>A1D0Q7_NEOFI</name>
<dbReference type="KEGG" id="nfi:NFIA_041550"/>
<dbReference type="GeneID" id="4592722"/>
<evidence type="ECO:0000313" key="9">
    <source>
        <dbReference type="Proteomes" id="UP000006702"/>
    </source>
</evidence>
<evidence type="ECO:0000256" key="1">
    <source>
        <dbReference type="ARBA" id="ARBA00001452"/>
    </source>
</evidence>
<dbReference type="Proteomes" id="UP000006702">
    <property type="component" value="Unassembled WGS sequence"/>
</dbReference>
<gene>
    <name evidence="8" type="ORF">NFIA_041550</name>
</gene>
<dbReference type="InterPro" id="IPR005198">
    <property type="entry name" value="Glyco_hydro_76"/>
</dbReference>
<evidence type="ECO:0000313" key="8">
    <source>
        <dbReference type="EMBL" id="EAW24577.1"/>
    </source>
</evidence>
<evidence type="ECO:0000256" key="4">
    <source>
        <dbReference type="ARBA" id="ARBA00022729"/>
    </source>
</evidence>
<keyword evidence="5 8" id="KW-0378">Hydrolase</keyword>
<evidence type="ECO:0000256" key="3">
    <source>
        <dbReference type="ARBA" id="ARBA00012350"/>
    </source>
</evidence>
<evidence type="ECO:0000256" key="2">
    <source>
        <dbReference type="ARBA" id="ARBA00009699"/>
    </source>
</evidence>
<keyword evidence="6" id="KW-0325">Glycoprotein</keyword>
<dbReference type="HOGENOM" id="CLU_1185299_0_0_1"/>
<organism evidence="8 9">
    <name type="scientific">Neosartorya fischeri (strain ATCC 1020 / DSM 3700 / CBS 544.65 / FGSC A1164 / JCM 1740 / NRRL 181 / WB 181)</name>
    <name type="common">Aspergillus fischerianus</name>
    <dbReference type="NCBI Taxonomy" id="331117"/>
    <lineage>
        <taxon>Eukaryota</taxon>
        <taxon>Fungi</taxon>
        <taxon>Dikarya</taxon>
        <taxon>Ascomycota</taxon>
        <taxon>Pezizomycotina</taxon>
        <taxon>Eurotiomycetes</taxon>
        <taxon>Eurotiomycetidae</taxon>
        <taxon>Eurotiales</taxon>
        <taxon>Aspergillaceae</taxon>
        <taxon>Aspergillus</taxon>
        <taxon>Aspergillus subgen. Fumigati</taxon>
    </lineage>
</organism>
<dbReference type="InterPro" id="IPR008928">
    <property type="entry name" value="6-hairpin_glycosidase_sf"/>
</dbReference>
<dbReference type="EC" id="3.2.1.101" evidence="3"/>
<dbReference type="Pfam" id="PF03663">
    <property type="entry name" value="Glyco_hydro_76"/>
    <property type="match status" value="1"/>
</dbReference>
<dbReference type="PANTHER" id="PTHR12145">
    <property type="entry name" value="MANNAN ENDO-1,6-ALPHA-MANNOSIDASE DCW1"/>
    <property type="match status" value="1"/>
</dbReference>
<dbReference type="EMBL" id="DS027686">
    <property type="protein sequence ID" value="EAW24577.1"/>
    <property type="molecule type" value="Genomic_DNA"/>
</dbReference>
<dbReference type="GO" id="GO:0016052">
    <property type="term" value="P:carbohydrate catabolic process"/>
    <property type="evidence" value="ECO:0007669"/>
    <property type="project" value="InterPro"/>
</dbReference>
<comment type="catalytic activity">
    <reaction evidence="1">
        <text>Random hydrolysis of (1-&gt;6)-alpha-D-mannosidic linkages in unbranched (1-&gt;6)-mannans.</text>
        <dbReference type="EC" id="3.2.1.101"/>
    </reaction>
</comment>
<dbReference type="PANTHER" id="PTHR12145:SF37">
    <property type="entry name" value="MANNAN ENDO-1,6-ALPHA-MANNOSIDASE"/>
    <property type="match status" value="1"/>
</dbReference>
<dbReference type="GO" id="GO:0008496">
    <property type="term" value="F:mannan endo-1,6-alpha-mannosidase activity"/>
    <property type="evidence" value="ECO:0007669"/>
    <property type="project" value="UniProtKB-EC"/>
</dbReference>
<reference evidence="9" key="1">
    <citation type="journal article" date="2008" name="PLoS Genet.">
        <title>Genomic islands in the pathogenic filamentous fungus Aspergillus fumigatus.</title>
        <authorList>
            <person name="Fedorova N.D."/>
            <person name="Khaldi N."/>
            <person name="Joardar V.S."/>
            <person name="Maiti R."/>
            <person name="Amedeo P."/>
            <person name="Anderson M.J."/>
            <person name="Crabtree J."/>
            <person name="Silva J.C."/>
            <person name="Badger J.H."/>
            <person name="Albarraq A."/>
            <person name="Angiuoli S."/>
            <person name="Bussey H."/>
            <person name="Bowyer P."/>
            <person name="Cotty P.J."/>
            <person name="Dyer P.S."/>
            <person name="Egan A."/>
            <person name="Galens K."/>
            <person name="Fraser-Liggett C.M."/>
            <person name="Haas B.J."/>
            <person name="Inman J.M."/>
            <person name="Kent R."/>
            <person name="Lemieux S."/>
            <person name="Malavazi I."/>
            <person name="Orvis J."/>
            <person name="Roemer T."/>
            <person name="Ronning C.M."/>
            <person name="Sundaram J.P."/>
            <person name="Sutton G."/>
            <person name="Turner G."/>
            <person name="Venter J.C."/>
            <person name="White O.R."/>
            <person name="Whitty B.R."/>
            <person name="Youngman P."/>
            <person name="Wolfe K.H."/>
            <person name="Goldman G.H."/>
            <person name="Wortman J.R."/>
            <person name="Jiang B."/>
            <person name="Denning D.W."/>
            <person name="Nierman W.C."/>
        </authorList>
    </citation>
    <scope>NUCLEOTIDE SEQUENCE [LARGE SCALE GENOMIC DNA]</scope>
    <source>
        <strain evidence="9">ATCC 1020 / DSM 3700 / CBS 544.65 / FGSC A1164 / JCM 1740 / NRRL 181 / WB 181</strain>
    </source>
</reference>
<dbReference type="VEuPathDB" id="FungiDB:NFIA_041550"/>
<proteinExistence type="inferred from homology"/>
<dbReference type="STRING" id="331117.A1D0Q7"/>
<comment type="similarity">
    <text evidence="2">Belongs to the glycosyl hydrolase 76 family.</text>
</comment>
<dbReference type="SUPFAM" id="SSF48208">
    <property type="entry name" value="Six-hairpin glycosidases"/>
    <property type="match status" value="1"/>
</dbReference>
<sequence length="234" mass="26037">MVAFAGGSCTIKHTITNAAVNGGLFHLAARLARFTSSSFYADWAEDIWDWSAKSQLLNTDEWWVNDAVHASRCGNVLSEAGSLYNLGQYIRGTAYMYNATNAENPQWKTRLDSLLERIFNTFFDPWRGDGKVLVGYDDYGTNGDEYIAKGLFAADLAFVTMLAPYTAAEIIPRLQASAIAAARQCSGGDNHKICNIHWARNRPQSAWDSAESMEEQMSARRSSLPAWLCLRTSR</sequence>
<keyword evidence="9" id="KW-1185">Reference proteome</keyword>
<dbReference type="AlphaFoldDB" id="A1D0Q7"/>
<keyword evidence="4" id="KW-0732">Signal</keyword>
<accession>A1D0Q7</accession>
<dbReference type="Gene3D" id="1.50.10.20">
    <property type="match status" value="1"/>
</dbReference>
<keyword evidence="7" id="KW-0326">Glycosidase</keyword>
<dbReference type="RefSeq" id="XP_001266474.1">
    <property type="nucleotide sequence ID" value="XM_001266473.1"/>
</dbReference>
<dbReference type="OrthoDB" id="9984024at2759"/>
<dbReference type="InterPro" id="IPR014480">
    <property type="entry name" value="Mannan-1_6-alpha_mannosidase"/>
</dbReference>
<dbReference type="GO" id="GO:0009272">
    <property type="term" value="P:fungal-type cell wall biogenesis"/>
    <property type="evidence" value="ECO:0007669"/>
    <property type="project" value="TreeGrafter"/>
</dbReference>
<protein>
    <recommendedName>
        <fullName evidence="3">mannan endo-1,6-alpha-mannosidase</fullName>
        <ecNumber evidence="3">3.2.1.101</ecNumber>
    </recommendedName>
</protein>
<dbReference type="eggNOG" id="ENOG502QSWP">
    <property type="taxonomic scope" value="Eukaryota"/>
</dbReference>
<evidence type="ECO:0000256" key="5">
    <source>
        <dbReference type="ARBA" id="ARBA00022801"/>
    </source>
</evidence>
<evidence type="ECO:0000256" key="6">
    <source>
        <dbReference type="ARBA" id="ARBA00023180"/>
    </source>
</evidence>
<evidence type="ECO:0000256" key="7">
    <source>
        <dbReference type="ARBA" id="ARBA00023295"/>
    </source>
</evidence>